<reference evidence="2 3" key="1">
    <citation type="journal article" date="2011" name="Proc. Natl. Acad. Sci. U.S.A.">
        <title>Evolutionary erosion of yeast sex chromosomes by mating-type switching accidents.</title>
        <authorList>
            <person name="Gordon J.L."/>
            <person name="Armisen D."/>
            <person name="Proux-Wera E."/>
            <person name="Oheigeartaigh S.S."/>
            <person name="Byrne K.P."/>
            <person name="Wolfe K.H."/>
        </authorList>
    </citation>
    <scope>NUCLEOTIDE SEQUENCE [LARGE SCALE GENOMIC DNA]</scope>
    <source>
        <strain evidence="3">ATCC 34711 / CBS 6284 / DSM 70876 / NBRC 10599 / NRRL Y-10934 / UCD 77-7</strain>
    </source>
</reference>
<dbReference type="GO" id="GO:0006367">
    <property type="term" value="P:transcription initiation at RNA polymerase II promoter"/>
    <property type="evidence" value="ECO:0007669"/>
    <property type="project" value="EnsemblFungi"/>
</dbReference>
<dbReference type="EMBL" id="HE806321">
    <property type="protein sequence ID" value="CCH61699.1"/>
    <property type="molecule type" value="Genomic_DNA"/>
</dbReference>
<dbReference type="Pfam" id="PF17110">
    <property type="entry name" value="TFB6"/>
    <property type="match status" value="1"/>
</dbReference>
<organism evidence="2 3">
    <name type="scientific">Henningerozyma blattae (strain ATCC 34711 / CBS 6284 / DSM 70876 / NBRC 10599 / NRRL Y-10934 / UCD 77-7)</name>
    <name type="common">Yeast</name>
    <name type="synonym">Tetrapisispora blattae</name>
    <dbReference type="NCBI Taxonomy" id="1071380"/>
    <lineage>
        <taxon>Eukaryota</taxon>
        <taxon>Fungi</taxon>
        <taxon>Dikarya</taxon>
        <taxon>Ascomycota</taxon>
        <taxon>Saccharomycotina</taxon>
        <taxon>Saccharomycetes</taxon>
        <taxon>Saccharomycetales</taxon>
        <taxon>Saccharomycetaceae</taxon>
        <taxon>Henningerozyma</taxon>
    </lineage>
</organism>
<dbReference type="eggNOG" id="ENOG502QZN7">
    <property type="taxonomic scope" value="Eukaryota"/>
</dbReference>
<dbReference type="Proteomes" id="UP000002866">
    <property type="component" value="Chromosome 6"/>
</dbReference>
<feature type="compositionally biased region" description="Polar residues" evidence="1">
    <location>
        <begin position="90"/>
        <end position="111"/>
    </location>
</feature>
<dbReference type="RefSeq" id="XP_004181218.1">
    <property type="nucleotide sequence ID" value="XM_004181170.1"/>
</dbReference>
<gene>
    <name evidence="2" type="primary">TBLA0F01570</name>
    <name evidence="2" type="ORF">TBLA_0F01570</name>
</gene>
<sequence>MSEPLTPPHCEPDDVLDLDNLKELDERDIDDLNLNPELENSDIEIATNYANNTPLYKRKYLDEDDDQRQENRFDNVDDFKPRINVNSPFSSSKKIGLSPLNSNDTNSINQESGKEKPIIRTRRLSASQQSKFIVYCDDKLMDIQRKFVQSRGLSVENGYSNLIPLFEDIKSLIDFIWYSIDGLSNTELLLNETEVDLDNAEVENSNLPTNSKISTYFGQTSYLLKISDDLIDYLEKFDIKDLSSDEQNHILSKLFKLLFILDKIFAKLIIGSIPGNSKMSGTDIVRFCGIAERTRVRLPWYLEQQGVHGYHYEVSRIYQNSLERCGV</sequence>
<proteinExistence type="predicted"/>
<dbReference type="AlphaFoldDB" id="I2H5P7"/>
<dbReference type="PANTHER" id="PTHR37781:SF1">
    <property type="entry name" value="ADR380WP"/>
    <property type="match status" value="1"/>
</dbReference>
<dbReference type="STRING" id="1071380.I2H5P7"/>
<dbReference type="OrthoDB" id="2567806at2759"/>
<accession>I2H5P7</accession>
<dbReference type="HOGENOM" id="CLU_061844_0_0_1"/>
<dbReference type="KEGG" id="tbl:TBLA_0F01570"/>
<protein>
    <submittedName>
        <fullName evidence="2">Uncharacterized protein</fullName>
    </submittedName>
</protein>
<name>I2H5P7_HENB6</name>
<evidence type="ECO:0000313" key="3">
    <source>
        <dbReference type="Proteomes" id="UP000002866"/>
    </source>
</evidence>
<dbReference type="GO" id="GO:0005675">
    <property type="term" value="C:transcription factor TFIIH holo complex"/>
    <property type="evidence" value="ECO:0007669"/>
    <property type="project" value="EnsemblFungi"/>
</dbReference>
<dbReference type="GO" id="GO:0006289">
    <property type="term" value="P:nucleotide-excision repair"/>
    <property type="evidence" value="ECO:0007669"/>
    <property type="project" value="EnsemblFungi"/>
</dbReference>
<dbReference type="InParanoid" id="I2H5P7"/>
<evidence type="ECO:0000256" key="1">
    <source>
        <dbReference type="SAM" id="MobiDB-lite"/>
    </source>
</evidence>
<evidence type="ECO:0000313" key="2">
    <source>
        <dbReference type="EMBL" id="CCH61699.1"/>
    </source>
</evidence>
<dbReference type="FunCoup" id="I2H5P7">
    <property type="interactions" value="29"/>
</dbReference>
<dbReference type="OMA" id="DFIWYSI"/>
<dbReference type="PANTHER" id="PTHR37781">
    <property type="entry name" value="TFIIH COMPLEX SUBUNIT"/>
    <property type="match status" value="1"/>
</dbReference>
<dbReference type="GeneID" id="14496808"/>
<feature type="region of interest" description="Disordered" evidence="1">
    <location>
        <begin position="90"/>
        <end position="116"/>
    </location>
</feature>
<dbReference type="InterPro" id="IPR031349">
    <property type="entry name" value="Tfb6"/>
</dbReference>
<keyword evidence="3" id="KW-1185">Reference proteome</keyword>